<keyword evidence="2" id="KW-1185">Reference proteome</keyword>
<protein>
    <submittedName>
        <fullName evidence="1">Uncharacterized protein</fullName>
    </submittedName>
</protein>
<dbReference type="AlphaFoldDB" id="A0AAD6WUW1"/>
<gene>
    <name evidence="1" type="ORF">C8F04DRAFT_1268564</name>
</gene>
<accession>A0AAD6WUW1</accession>
<proteinExistence type="predicted"/>
<sequence length="190" mass="18294">MTDLNTLTPAASPAGGAGVSPRFHATLDGLAVAVDSMGAAVASLASASIADMPTIIANVTAASQAVTAAAAQVTAAAAPDAAPAVASAPSPSAPAAAASPPLIRTSAPWLAGSLYAVVPNAPLGAVADNGEKWFAITRGRYIGLTTNAAIAINATGGVSGGLGPKFSSQMEALDHFNSALSLHAVAVIQG</sequence>
<organism evidence="1 2">
    <name type="scientific">Mycena alexandri</name>
    <dbReference type="NCBI Taxonomy" id="1745969"/>
    <lineage>
        <taxon>Eukaryota</taxon>
        <taxon>Fungi</taxon>
        <taxon>Dikarya</taxon>
        <taxon>Basidiomycota</taxon>
        <taxon>Agaricomycotina</taxon>
        <taxon>Agaricomycetes</taxon>
        <taxon>Agaricomycetidae</taxon>
        <taxon>Agaricales</taxon>
        <taxon>Marasmiineae</taxon>
        <taxon>Mycenaceae</taxon>
        <taxon>Mycena</taxon>
    </lineage>
</organism>
<evidence type="ECO:0000313" key="1">
    <source>
        <dbReference type="EMBL" id="KAJ7026092.1"/>
    </source>
</evidence>
<evidence type="ECO:0000313" key="2">
    <source>
        <dbReference type="Proteomes" id="UP001218188"/>
    </source>
</evidence>
<name>A0AAD6WUW1_9AGAR</name>
<comment type="caution">
    <text evidence="1">The sequence shown here is derived from an EMBL/GenBank/DDBJ whole genome shotgun (WGS) entry which is preliminary data.</text>
</comment>
<dbReference type="Proteomes" id="UP001218188">
    <property type="component" value="Unassembled WGS sequence"/>
</dbReference>
<dbReference type="EMBL" id="JARJCM010000144">
    <property type="protein sequence ID" value="KAJ7026092.1"/>
    <property type="molecule type" value="Genomic_DNA"/>
</dbReference>
<reference evidence="1" key="1">
    <citation type="submission" date="2023-03" db="EMBL/GenBank/DDBJ databases">
        <title>Massive genome expansion in bonnet fungi (Mycena s.s.) driven by repeated elements and novel gene families across ecological guilds.</title>
        <authorList>
            <consortium name="Lawrence Berkeley National Laboratory"/>
            <person name="Harder C.B."/>
            <person name="Miyauchi S."/>
            <person name="Viragh M."/>
            <person name="Kuo A."/>
            <person name="Thoen E."/>
            <person name="Andreopoulos B."/>
            <person name="Lu D."/>
            <person name="Skrede I."/>
            <person name="Drula E."/>
            <person name="Henrissat B."/>
            <person name="Morin E."/>
            <person name="Kohler A."/>
            <person name="Barry K."/>
            <person name="LaButti K."/>
            <person name="Morin E."/>
            <person name="Salamov A."/>
            <person name="Lipzen A."/>
            <person name="Mereny Z."/>
            <person name="Hegedus B."/>
            <person name="Baldrian P."/>
            <person name="Stursova M."/>
            <person name="Weitz H."/>
            <person name="Taylor A."/>
            <person name="Grigoriev I.V."/>
            <person name="Nagy L.G."/>
            <person name="Martin F."/>
            <person name="Kauserud H."/>
        </authorList>
    </citation>
    <scope>NUCLEOTIDE SEQUENCE</scope>
    <source>
        <strain evidence="1">CBHHK200</strain>
    </source>
</reference>